<dbReference type="Proteomes" id="UP000593571">
    <property type="component" value="Unassembled WGS sequence"/>
</dbReference>
<name>A0A7J8CI32_ROUAE</name>
<evidence type="ECO:0000313" key="2">
    <source>
        <dbReference type="Proteomes" id="UP000593571"/>
    </source>
</evidence>
<accession>A0A7J8CI32</accession>
<dbReference type="EMBL" id="JACASE010000014">
    <property type="protein sequence ID" value="KAF6410498.1"/>
    <property type="molecule type" value="Genomic_DNA"/>
</dbReference>
<comment type="caution">
    <text evidence="1">The sequence shown here is derived from an EMBL/GenBank/DDBJ whole genome shotgun (WGS) entry which is preliminary data.</text>
</comment>
<organism evidence="1 2">
    <name type="scientific">Rousettus aegyptiacus</name>
    <name type="common">Egyptian fruit bat</name>
    <name type="synonym">Pteropus aegyptiacus</name>
    <dbReference type="NCBI Taxonomy" id="9407"/>
    <lineage>
        <taxon>Eukaryota</taxon>
        <taxon>Metazoa</taxon>
        <taxon>Chordata</taxon>
        <taxon>Craniata</taxon>
        <taxon>Vertebrata</taxon>
        <taxon>Euteleostomi</taxon>
        <taxon>Mammalia</taxon>
        <taxon>Eutheria</taxon>
        <taxon>Laurasiatheria</taxon>
        <taxon>Chiroptera</taxon>
        <taxon>Yinpterochiroptera</taxon>
        <taxon>Pteropodoidea</taxon>
        <taxon>Pteropodidae</taxon>
        <taxon>Rousettinae</taxon>
        <taxon>Rousettus</taxon>
    </lineage>
</organism>
<proteinExistence type="predicted"/>
<reference evidence="1 2" key="1">
    <citation type="journal article" date="2020" name="Nature">
        <title>Six reference-quality genomes reveal evolution of bat adaptations.</title>
        <authorList>
            <person name="Jebb D."/>
            <person name="Huang Z."/>
            <person name="Pippel M."/>
            <person name="Hughes G.M."/>
            <person name="Lavrichenko K."/>
            <person name="Devanna P."/>
            <person name="Winkler S."/>
            <person name="Jermiin L.S."/>
            <person name="Skirmuntt E.C."/>
            <person name="Katzourakis A."/>
            <person name="Burkitt-Gray L."/>
            <person name="Ray D.A."/>
            <person name="Sullivan K.A.M."/>
            <person name="Roscito J.G."/>
            <person name="Kirilenko B.M."/>
            <person name="Davalos L.M."/>
            <person name="Corthals A.P."/>
            <person name="Power M.L."/>
            <person name="Jones G."/>
            <person name="Ransome R.D."/>
            <person name="Dechmann D.K.N."/>
            <person name="Locatelli A.G."/>
            <person name="Puechmaille S.J."/>
            <person name="Fedrigo O."/>
            <person name="Jarvis E.D."/>
            <person name="Hiller M."/>
            <person name="Vernes S.C."/>
            <person name="Myers E.W."/>
            <person name="Teeling E.C."/>
        </authorList>
    </citation>
    <scope>NUCLEOTIDE SEQUENCE [LARGE SCALE GENOMIC DNA]</scope>
    <source>
        <strain evidence="1">MRouAeg1</strain>
        <tissue evidence="1">Muscle</tissue>
    </source>
</reference>
<keyword evidence="2" id="KW-1185">Reference proteome</keyword>
<protein>
    <submittedName>
        <fullName evidence="1">Uncharacterized protein</fullName>
    </submittedName>
</protein>
<evidence type="ECO:0000313" key="1">
    <source>
        <dbReference type="EMBL" id="KAF6410498.1"/>
    </source>
</evidence>
<dbReference type="AlphaFoldDB" id="A0A7J8CI32"/>
<sequence>MNEAVRVQCHARLLWTDEDIKPTPRGLLECKTSDHRDLQVIVKPWQSENVKHQESVTSYSKCFKDPSQTPTPQIEIVVLQAGAQRSCALICAPRSEMVPPDLHLGLLESWKCVGSLLQSVCSTKHPPQLPCDLGRARLLVDPVS</sequence>
<gene>
    <name evidence="1" type="ORF">HJG63_009039</name>
</gene>